<dbReference type="SUPFAM" id="SSF56436">
    <property type="entry name" value="C-type lectin-like"/>
    <property type="match status" value="1"/>
</dbReference>
<feature type="signal peptide" evidence="2">
    <location>
        <begin position="1"/>
        <end position="22"/>
    </location>
</feature>
<dbReference type="Gene3D" id="3.90.1580.10">
    <property type="entry name" value="paralog of FGE (formylglycine-generating enzyme)"/>
    <property type="match status" value="1"/>
</dbReference>
<name>A0A5S9F5Y3_UABAM</name>
<keyword evidence="5" id="KW-1185">Reference proteome</keyword>
<dbReference type="KEGG" id="uam:UABAM_05744"/>
<organism evidence="4 5">
    <name type="scientific">Uabimicrobium amorphum</name>
    <dbReference type="NCBI Taxonomy" id="2596890"/>
    <lineage>
        <taxon>Bacteria</taxon>
        <taxon>Pseudomonadati</taxon>
        <taxon>Planctomycetota</taxon>
        <taxon>Candidatus Uabimicrobiia</taxon>
        <taxon>Candidatus Uabimicrobiales</taxon>
        <taxon>Candidatus Uabimicrobiaceae</taxon>
        <taxon>Candidatus Uabimicrobium</taxon>
    </lineage>
</organism>
<feature type="domain" description="Sulfatase-modifying factor enzyme-like" evidence="3">
    <location>
        <begin position="330"/>
        <end position="376"/>
    </location>
</feature>
<feature type="region of interest" description="Disordered" evidence="1">
    <location>
        <begin position="214"/>
        <end position="264"/>
    </location>
</feature>
<dbReference type="RefSeq" id="WP_151971359.1">
    <property type="nucleotide sequence ID" value="NZ_AP019860.1"/>
</dbReference>
<dbReference type="AlphaFoldDB" id="A0A5S9F5Y3"/>
<evidence type="ECO:0000256" key="2">
    <source>
        <dbReference type="SAM" id="SignalP"/>
    </source>
</evidence>
<dbReference type="InterPro" id="IPR005532">
    <property type="entry name" value="SUMF_dom"/>
</dbReference>
<keyword evidence="2" id="KW-0732">Signal</keyword>
<evidence type="ECO:0000259" key="3">
    <source>
        <dbReference type="Pfam" id="PF03781"/>
    </source>
</evidence>
<evidence type="ECO:0000313" key="5">
    <source>
        <dbReference type="Proteomes" id="UP000326354"/>
    </source>
</evidence>
<gene>
    <name evidence="4" type="ORF">UABAM_05744</name>
</gene>
<dbReference type="Proteomes" id="UP000326354">
    <property type="component" value="Chromosome"/>
</dbReference>
<evidence type="ECO:0000256" key="1">
    <source>
        <dbReference type="SAM" id="MobiDB-lite"/>
    </source>
</evidence>
<feature type="chain" id="PRO_5024998961" description="Sulfatase-modifying factor enzyme-like domain-containing protein" evidence="2">
    <location>
        <begin position="23"/>
        <end position="431"/>
    </location>
</feature>
<sequence length="431" mass="50358">MCSRNVRIKCICFALLMVSAFSQEQTKAKIKRFHANLSMTQRSIERVDREILTLTKGIRELQKQQTQMVAAIAKHQQSIKKSQVDVVSKNIAKKIALLQELTSAMENTSQLHAFNERLQVESKKMQRLIQVKKQINSEVFNHQKHIVQYKRQLSEISKKMDISKSVLAKTVRKRKILKKNALIYKKQRNLAAQEYVQQKKQLKKKRLLAAYAAKKKREMAEKKKREAAEKKRREDNERKKRALAYAQRKKKSSRNNIRENPDSEEEAAIASLLLLKTAEDVAEDVADATEDQRKNNKLIPRIVRKQNPKDGAWMTRVGSFWVYEKPITNTQYWETFRGMYYNNAQKNAQAVTEITFRDAQEYARWAGAKLPTYSQLQKLPKNLSGNAWEWTNSTYRKKSAHVIFNKIQKPRLLSDAKEHTQVTFRLILPAR</sequence>
<proteinExistence type="predicted"/>
<dbReference type="Pfam" id="PF03781">
    <property type="entry name" value="FGE-sulfatase"/>
    <property type="match status" value="1"/>
</dbReference>
<feature type="compositionally biased region" description="Basic residues" evidence="1">
    <location>
        <begin position="239"/>
        <end position="253"/>
    </location>
</feature>
<feature type="compositionally biased region" description="Basic and acidic residues" evidence="1">
    <location>
        <begin position="218"/>
        <end position="238"/>
    </location>
</feature>
<protein>
    <recommendedName>
        <fullName evidence="3">Sulfatase-modifying factor enzyme-like domain-containing protein</fullName>
    </recommendedName>
</protein>
<accession>A0A5S9F5Y3</accession>
<evidence type="ECO:0000313" key="4">
    <source>
        <dbReference type="EMBL" id="BBM87335.1"/>
    </source>
</evidence>
<dbReference type="InterPro" id="IPR016187">
    <property type="entry name" value="CTDL_fold"/>
</dbReference>
<dbReference type="EMBL" id="AP019860">
    <property type="protein sequence ID" value="BBM87335.1"/>
    <property type="molecule type" value="Genomic_DNA"/>
</dbReference>
<reference evidence="4 5" key="1">
    <citation type="submission" date="2019-08" db="EMBL/GenBank/DDBJ databases">
        <title>Complete genome sequence of Candidatus Uab amorphum.</title>
        <authorList>
            <person name="Shiratori T."/>
            <person name="Suzuki S."/>
            <person name="Kakizawa Y."/>
            <person name="Ishida K."/>
        </authorList>
    </citation>
    <scope>NUCLEOTIDE SEQUENCE [LARGE SCALE GENOMIC DNA]</scope>
    <source>
        <strain evidence="4 5">SRT547</strain>
    </source>
</reference>
<dbReference type="InterPro" id="IPR042095">
    <property type="entry name" value="SUMF_sf"/>
</dbReference>